<evidence type="ECO:0000313" key="23">
    <source>
        <dbReference type="EMBL" id="QPZ50480.1"/>
    </source>
</evidence>
<dbReference type="InterPro" id="IPR005797">
    <property type="entry name" value="Cyt_b/b6_N"/>
</dbReference>
<feature type="transmembrane region" description="Helical" evidence="20">
    <location>
        <begin position="77"/>
        <end position="98"/>
    </location>
</feature>
<comment type="similarity">
    <text evidence="17 20">Belongs to the cytochrome b family.</text>
</comment>
<dbReference type="GeneID" id="65338166"/>
<evidence type="ECO:0000256" key="2">
    <source>
        <dbReference type="ARBA" id="ARBA00004448"/>
    </source>
</evidence>
<keyword evidence="9 19" id="KW-0479">Metal-binding</keyword>
<dbReference type="RefSeq" id="YP_010130008.1">
    <property type="nucleotide sequence ID" value="NC_056330.1"/>
</dbReference>
<dbReference type="AlphaFoldDB" id="A0A7T3PBL1"/>
<gene>
    <name evidence="23" type="primary">CYTB</name>
</gene>
<evidence type="ECO:0000256" key="13">
    <source>
        <dbReference type="ARBA" id="ARBA00023004"/>
    </source>
</evidence>
<evidence type="ECO:0000259" key="21">
    <source>
        <dbReference type="PROSITE" id="PS51002"/>
    </source>
</evidence>
<feature type="domain" description="Cytochrome b/b6 N-terminal region profile" evidence="21">
    <location>
        <begin position="1"/>
        <end position="209"/>
    </location>
</feature>
<feature type="binding site" evidence="18">
    <location>
        <position position="201"/>
    </location>
    <ligand>
        <name>a ubiquinone</name>
        <dbReference type="ChEBI" id="CHEBI:16389"/>
    </ligand>
</feature>
<evidence type="ECO:0000259" key="22">
    <source>
        <dbReference type="PROSITE" id="PS51003"/>
    </source>
</evidence>
<keyword evidence="6 19" id="KW-0349">Heme</keyword>
<feature type="binding site" description="axial binding residue" evidence="19">
    <location>
        <position position="97"/>
    </location>
    <ligand>
        <name>heme b</name>
        <dbReference type="ChEBI" id="CHEBI:60344"/>
        <label>b566</label>
    </ligand>
    <ligandPart>
        <name>Fe</name>
        <dbReference type="ChEBI" id="CHEBI:18248"/>
    </ligandPart>
</feature>
<dbReference type="CDD" id="cd00284">
    <property type="entry name" value="Cytochrome_b_N"/>
    <property type="match status" value="1"/>
</dbReference>
<evidence type="ECO:0000256" key="16">
    <source>
        <dbReference type="ARBA" id="ARBA00023136"/>
    </source>
</evidence>
<feature type="binding site" description="axial binding residue" evidence="19">
    <location>
        <position position="196"/>
    </location>
    <ligand>
        <name>heme b</name>
        <dbReference type="ChEBI" id="CHEBI:60344"/>
        <label>b566</label>
    </ligand>
    <ligandPart>
        <name>Fe</name>
        <dbReference type="ChEBI" id="CHEBI:18248"/>
    </ligandPart>
</feature>
<evidence type="ECO:0000256" key="5">
    <source>
        <dbReference type="ARBA" id="ARBA00022448"/>
    </source>
</evidence>
<dbReference type="SUPFAM" id="SSF81342">
    <property type="entry name" value="Transmembrane di-heme cytochromes"/>
    <property type="match status" value="1"/>
</dbReference>
<reference evidence="23" key="1">
    <citation type="journal article" date="2020" name="Zool. Res.">
        <title>Mitogenomic phylogeny of the Asian colobine genus Trachypithecus with special focus on Trachypithecus phayrei (Blyth, 1847) and description of a new species.</title>
        <authorList>
            <person name="Roos C."/>
            <person name="Helgen K.M."/>
            <person name="Miguez R.P."/>
            <person name="Thant N.M.L."/>
            <person name="Lwin N."/>
            <person name="Lin A.K."/>
            <person name="Lin A."/>
            <person name="Yi K.M."/>
            <person name="Soe P."/>
            <person name="Hein Z.M."/>
            <person name="Myint M.N.N."/>
            <person name="Ahmed T."/>
            <person name="Chetry D."/>
            <person name="Urh M."/>
            <person name="Veatch E.G."/>
            <person name="Duncan N."/>
            <person name="Kamminga P."/>
            <person name="Chua M.A.H."/>
            <person name="Yao L."/>
            <person name="Matauschek C."/>
            <person name="Meyer D."/>
            <person name="Liu Z.J."/>
            <person name="Li M."/>
            <person name="Nadler T."/>
            <person name="Fan P.F."/>
            <person name="Quyet L.K."/>
            <person name="Hofreiter M."/>
            <person name="Zinner D."/>
            <person name="Momberg F."/>
        </authorList>
    </citation>
    <scope>NUCLEOTIDE SEQUENCE</scope>
    <source>
        <strain evidence="23">TLAO1</strain>
    </source>
</reference>
<dbReference type="Pfam" id="PF00033">
    <property type="entry name" value="Cytochrome_B"/>
    <property type="match status" value="1"/>
</dbReference>
<feature type="transmembrane region" description="Helical" evidence="20">
    <location>
        <begin position="288"/>
        <end position="308"/>
    </location>
</feature>
<evidence type="ECO:0000256" key="6">
    <source>
        <dbReference type="ARBA" id="ARBA00022617"/>
    </source>
</evidence>
<dbReference type="CDD" id="cd00290">
    <property type="entry name" value="cytochrome_b_C"/>
    <property type="match status" value="1"/>
</dbReference>
<evidence type="ECO:0000256" key="18">
    <source>
        <dbReference type="PIRSR" id="PIRSR038885-1"/>
    </source>
</evidence>
<evidence type="ECO:0000256" key="7">
    <source>
        <dbReference type="ARBA" id="ARBA00022660"/>
    </source>
</evidence>
<dbReference type="InterPro" id="IPR016174">
    <property type="entry name" value="Di-haem_cyt_TM"/>
</dbReference>
<evidence type="ECO:0000256" key="3">
    <source>
        <dbReference type="ARBA" id="ARBA00011088"/>
    </source>
</evidence>
<evidence type="ECO:0000256" key="8">
    <source>
        <dbReference type="ARBA" id="ARBA00022692"/>
    </source>
</evidence>
<dbReference type="GO" id="GO:0046872">
    <property type="term" value="F:metal ion binding"/>
    <property type="evidence" value="ECO:0007669"/>
    <property type="project" value="UniProtKB-UniRule"/>
</dbReference>
<dbReference type="GO" id="GO:0016491">
    <property type="term" value="F:oxidoreductase activity"/>
    <property type="evidence" value="ECO:0007669"/>
    <property type="project" value="UniProtKB-UniRule"/>
</dbReference>
<keyword evidence="14" id="KW-0830">Ubiquinone</keyword>
<dbReference type="GO" id="GO:0005743">
    <property type="term" value="C:mitochondrial inner membrane"/>
    <property type="evidence" value="ECO:0007669"/>
    <property type="project" value="UniProtKB-SubCell"/>
</dbReference>
<keyword evidence="11 20" id="KW-0249">Electron transport</keyword>
<dbReference type="InterPro" id="IPR048260">
    <property type="entry name" value="Cytochrome_b_C_euk/bac"/>
</dbReference>
<name>A0A7T3PBL1_9PRIM</name>
<dbReference type="InterPro" id="IPR027387">
    <property type="entry name" value="Cytb/b6-like_sf"/>
</dbReference>
<dbReference type="PROSITE" id="PS51002">
    <property type="entry name" value="CYTB_NTER"/>
    <property type="match status" value="1"/>
</dbReference>
<dbReference type="InterPro" id="IPR030689">
    <property type="entry name" value="Cytochrome_b"/>
</dbReference>
<keyword evidence="7 20" id="KW-0679">Respiratory chain</keyword>
<feature type="binding site" description="axial binding residue" evidence="19">
    <location>
        <position position="83"/>
    </location>
    <ligand>
        <name>heme b</name>
        <dbReference type="ChEBI" id="CHEBI:60344"/>
        <label>b562</label>
    </ligand>
    <ligandPart>
        <name>Fe</name>
        <dbReference type="ChEBI" id="CHEBI:18248"/>
    </ligandPart>
</feature>
<comment type="subunit">
    <text evidence="3">The cytochrome bc1 complex contains 11 subunits: 3 respiratory subunits (MT-CYB, CYC1 and UQCRFS1), 2 core proteins (UQCRC1 and UQCRC2) and 6 low-molecular weight proteins (UQCRH/QCR6, UQCRB/QCR7, UQCRQ/QCR8, UQCR10/QCR9, UQCR11/QCR10 and a cleavage product of UQCRFS1). This cytochrome bc1 complex then forms a dimer.</text>
</comment>
<feature type="transmembrane region" description="Helical" evidence="20">
    <location>
        <begin position="346"/>
        <end position="372"/>
    </location>
</feature>
<evidence type="ECO:0000256" key="19">
    <source>
        <dbReference type="PIRSR" id="PIRSR038885-2"/>
    </source>
</evidence>
<dbReference type="InterPro" id="IPR005798">
    <property type="entry name" value="Cyt_b/b6_C"/>
</dbReference>
<keyword evidence="8 20" id="KW-0812">Transmembrane</keyword>
<evidence type="ECO:0000256" key="10">
    <source>
        <dbReference type="ARBA" id="ARBA00022792"/>
    </source>
</evidence>
<proteinExistence type="inferred from homology"/>
<evidence type="ECO:0000256" key="15">
    <source>
        <dbReference type="ARBA" id="ARBA00023128"/>
    </source>
</evidence>
<keyword evidence="13 19" id="KW-0408">Iron</keyword>
<dbReference type="Gene3D" id="1.20.810.10">
    <property type="entry name" value="Cytochrome Bc1 Complex, Chain C"/>
    <property type="match status" value="1"/>
</dbReference>
<keyword evidence="15 20" id="KW-0496">Mitochondrion</keyword>
<feature type="domain" description="Cytochrome b/b6 C-terminal region profile" evidence="22">
    <location>
        <begin position="210"/>
        <end position="380"/>
    </location>
</feature>
<feature type="transmembrane region" description="Helical" evidence="20">
    <location>
        <begin position="229"/>
        <end position="246"/>
    </location>
</feature>
<evidence type="ECO:0000256" key="14">
    <source>
        <dbReference type="ARBA" id="ARBA00023075"/>
    </source>
</evidence>
<evidence type="ECO:0000256" key="17">
    <source>
        <dbReference type="ARBA" id="ARBA00061233"/>
    </source>
</evidence>
<evidence type="ECO:0000256" key="11">
    <source>
        <dbReference type="ARBA" id="ARBA00022982"/>
    </source>
</evidence>
<evidence type="ECO:0000256" key="20">
    <source>
        <dbReference type="RuleBase" id="RU362117"/>
    </source>
</evidence>
<geneLocation type="mitochondrion" evidence="23"/>
<dbReference type="CTD" id="4519"/>
<dbReference type="Pfam" id="PF00032">
    <property type="entry name" value="Cytochrom_B_C"/>
    <property type="match status" value="1"/>
</dbReference>
<keyword evidence="16 20" id="KW-0472">Membrane</keyword>
<feature type="transmembrane region" description="Helical" evidence="20">
    <location>
        <begin position="113"/>
        <end position="133"/>
    </location>
</feature>
<feature type="transmembrane region" description="Helical" evidence="20">
    <location>
        <begin position="320"/>
        <end position="340"/>
    </location>
</feature>
<comment type="cofactor">
    <cofactor evidence="20">
        <name>heme b</name>
        <dbReference type="ChEBI" id="CHEBI:60344"/>
    </cofactor>
    <text evidence="20">Binds 2 heme groups non-covalently.</text>
</comment>
<dbReference type="PROSITE" id="PS51003">
    <property type="entry name" value="CYTB_CTER"/>
    <property type="match status" value="1"/>
</dbReference>
<feature type="transmembrane region" description="Helical" evidence="20">
    <location>
        <begin position="30"/>
        <end position="56"/>
    </location>
</feature>
<dbReference type="FunFam" id="1.20.810.10:FF:000002">
    <property type="entry name" value="Cytochrome b"/>
    <property type="match status" value="1"/>
</dbReference>
<dbReference type="EMBL" id="MT806070">
    <property type="protein sequence ID" value="QPZ50480.1"/>
    <property type="molecule type" value="Genomic_DNA"/>
</dbReference>
<comment type="function">
    <text evidence="1 20">Component of the ubiquinol-cytochrome c reductase complex (complex III or cytochrome b-c1 complex) that is part of the mitochondrial respiratory chain. The b-c1 complex mediates electron transfer from ubiquinol to cytochrome c. Contributes to the generation of a proton gradient across the mitochondrial membrane that is then used for ATP synthesis.</text>
</comment>
<evidence type="ECO:0000256" key="12">
    <source>
        <dbReference type="ARBA" id="ARBA00022989"/>
    </source>
</evidence>
<dbReference type="GO" id="GO:0008121">
    <property type="term" value="F:quinol-cytochrome-c reductase activity"/>
    <property type="evidence" value="ECO:0007669"/>
    <property type="project" value="InterPro"/>
</dbReference>
<keyword evidence="12 20" id="KW-1133">Transmembrane helix</keyword>
<sequence>MTPLRKSNPVMKMINHSLIDLPTPSNISTWWNFGSLLATCLTLQIITGLFLAMHYSPDTSSAFSSIAHITRDVNYGWIIRYLHANGASMFFICLFLHVGRGLYYGSFLLIETWNIGIALLFMTMATAFMGYVLPWGQMSFWGATVITNLLSAIPYIGTNLVQWVWGGYSIDNPTLTRFFTLHFTLPFIIATLTTLHLLFLHETGSNNPCGILSNSDKIPFHPYYTIKDILGLIFLFLILMTLVLFSPDLLSDPDNYTPANPLNTPPHIKPEWYFLFAYAILRSVPNKLGGVLALLLSILILAIMPMLHKSKQQSMAFRPLSQFLLWLLVTTLLTLTWIGSQPVNQPFIMIGQVASMLYFTTILILMPLASLIENSLLKWT</sequence>
<evidence type="ECO:0000256" key="1">
    <source>
        <dbReference type="ARBA" id="ARBA00002566"/>
    </source>
</evidence>
<feature type="transmembrane region" description="Helical" evidence="20">
    <location>
        <begin position="178"/>
        <end position="200"/>
    </location>
</feature>
<dbReference type="PANTHER" id="PTHR19271:SF16">
    <property type="entry name" value="CYTOCHROME B"/>
    <property type="match status" value="1"/>
</dbReference>
<organism evidence="23">
    <name type="scientific">Trachypithecus laotum</name>
    <name type="common">Laotian langur</name>
    <dbReference type="NCBI Taxonomy" id="465718"/>
    <lineage>
        <taxon>Eukaryota</taxon>
        <taxon>Metazoa</taxon>
        <taxon>Chordata</taxon>
        <taxon>Craniata</taxon>
        <taxon>Vertebrata</taxon>
        <taxon>Euteleostomi</taxon>
        <taxon>Mammalia</taxon>
        <taxon>Eutheria</taxon>
        <taxon>Euarchontoglires</taxon>
        <taxon>Primates</taxon>
        <taxon>Haplorrhini</taxon>
        <taxon>Catarrhini</taxon>
        <taxon>Cercopithecidae</taxon>
        <taxon>Colobinae</taxon>
        <taxon>Trachypithecus</taxon>
    </lineage>
</organism>
<evidence type="ECO:0000256" key="4">
    <source>
        <dbReference type="ARBA" id="ARBA00013531"/>
    </source>
</evidence>
<feature type="binding site" description="axial binding residue" evidence="19">
    <location>
        <position position="182"/>
    </location>
    <ligand>
        <name>heme b</name>
        <dbReference type="ChEBI" id="CHEBI:60344"/>
        <label>b562</label>
    </ligand>
    <ligandPart>
        <name>Fe</name>
        <dbReference type="ChEBI" id="CHEBI:18248"/>
    </ligandPart>
</feature>
<comment type="cofactor">
    <cofactor evidence="19">
        <name>heme</name>
        <dbReference type="ChEBI" id="CHEBI:30413"/>
    </cofactor>
    <text evidence="19">Binds 2 heme groups non-covalently.</text>
</comment>
<comment type="subcellular location">
    <subcellularLocation>
        <location evidence="2">Mitochondrion inner membrane</location>
        <topology evidence="2">Multi-pass membrane protein</topology>
    </subcellularLocation>
</comment>
<dbReference type="InterPro" id="IPR036150">
    <property type="entry name" value="Cyt_b/b6_C_sf"/>
</dbReference>
<dbReference type="InterPro" id="IPR048259">
    <property type="entry name" value="Cytochrome_b_N_euk/bac"/>
</dbReference>
<dbReference type="GO" id="GO:0006122">
    <property type="term" value="P:mitochondrial electron transport, ubiquinol to cytochrome c"/>
    <property type="evidence" value="ECO:0007669"/>
    <property type="project" value="TreeGrafter"/>
</dbReference>
<evidence type="ECO:0000256" key="9">
    <source>
        <dbReference type="ARBA" id="ARBA00022723"/>
    </source>
</evidence>
<keyword evidence="5 20" id="KW-0813">Transport</keyword>
<dbReference type="PANTHER" id="PTHR19271">
    <property type="entry name" value="CYTOCHROME B"/>
    <property type="match status" value="1"/>
</dbReference>
<dbReference type="PIRSF" id="PIRSF038885">
    <property type="entry name" value="COB"/>
    <property type="match status" value="1"/>
</dbReference>
<feature type="transmembrane region" description="Helical" evidence="20">
    <location>
        <begin position="140"/>
        <end position="158"/>
    </location>
</feature>
<accession>A0A7T3PBL1</accession>
<dbReference type="SUPFAM" id="SSF81648">
    <property type="entry name" value="a domain/subunit of cytochrome bc1 complex (Ubiquinol-cytochrome c reductase)"/>
    <property type="match status" value="1"/>
</dbReference>
<dbReference type="GO" id="GO:0045275">
    <property type="term" value="C:respiratory chain complex III"/>
    <property type="evidence" value="ECO:0007669"/>
    <property type="project" value="InterPro"/>
</dbReference>
<keyword evidence="10" id="KW-0999">Mitochondrion inner membrane</keyword>
<protein>
    <recommendedName>
        <fullName evidence="4 20">Cytochrome b</fullName>
    </recommendedName>
</protein>